<dbReference type="AlphaFoldDB" id="A0A0E9QMR2"/>
<organism evidence="1">
    <name type="scientific">Anguilla anguilla</name>
    <name type="common">European freshwater eel</name>
    <name type="synonym">Muraena anguilla</name>
    <dbReference type="NCBI Taxonomy" id="7936"/>
    <lineage>
        <taxon>Eukaryota</taxon>
        <taxon>Metazoa</taxon>
        <taxon>Chordata</taxon>
        <taxon>Craniata</taxon>
        <taxon>Vertebrata</taxon>
        <taxon>Euteleostomi</taxon>
        <taxon>Actinopterygii</taxon>
        <taxon>Neopterygii</taxon>
        <taxon>Teleostei</taxon>
        <taxon>Anguilliformes</taxon>
        <taxon>Anguillidae</taxon>
        <taxon>Anguilla</taxon>
    </lineage>
</organism>
<reference evidence="1" key="1">
    <citation type="submission" date="2014-11" db="EMBL/GenBank/DDBJ databases">
        <authorList>
            <person name="Amaro Gonzalez C."/>
        </authorList>
    </citation>
    <scope>NUCLEOTIDE SEQUENCE</scope>
</reference>
<accession>A0A0E9QMR2</accession>
<dbReference type="EMBL" id="GBXM01090795">
    <property type="protein sequence ID" value="JAH17782.1"/>
    <property type="molecule type" value="Transcribed_RNA"/>
</dbReference>
<name>A0A0E9QMR2_ANGAN</name>
<protein>
    <submittedName>
        <fullName evidence="1">Uncharacterized protein</fullName>
    </submittedName>
</protein>
<reference evidence="1" key="2">
    <citation type="journal article" date="2015" name="Fish Shellfish Immunol.">
        <title>Early steps in the European eel (Anguilla anguilla)-Vibrio vulnificus interaction in the gills: Role of the RtxA13 toxin.</title>
        <authorList>
            <person name="Callol A."/>
            <person name="Pajuelo D."/>
            <person name="Ebbesson L."/>
            <person name="Teles M."/>
            <person name="MacKenzie S."/>
            <person name="Amaro C."/>
        </authorList>
    </citation>
    <scope>NUCLEOTIDE SEQUENCE</scope>
</reference>
<evidence type="ECO:0000313" key="1">
    <source>
        <dbReference type="EMBL" id="JAH17782.1"/>
    </source>
</evidence>
<sequence length="39" mass="4440">MEIWEYWDLKGVFGPDLVLDVKAKPICDGGLSVRFLCLL</sequence>
<proteinExistence type="predicted"/>